<keyword evidence="3" id="KW-1185">Reference proteome</keyword>
<dbReference type="GO" id="GO:0005737">
    <property type="term" value="C:cytoplasm"/>
    <property type="evidence" value="ECO:0000318"/>
    <property type="project" value="GO_Central"/>
</dbReference>
<evidence type="ECO:0000313" key="2">
    <source>
        <dbReference type="Ensembl" id="ENSMODP00000007607.4"/>
    </source>
</evidence>
<proteinExistence type="predicted"/>
<dbReference type="InterPro" id="IPR052845">
    <property type="entry name" value="Axonemal_dynein_LC_domain"/>
</dbReference>
<dbReference type="FunCoup" id="F7BSZ4">
    <property type="interactions" value="31"/>
</dbReference>
<dbReference type="STRING" id="13616.ENSMODP00000007607"/>
<evidence type="ECO:0000256" key="1">
    <source>
        <dbReference type="ARBA" id="ARBA00023054"/>
    </source>
</evidence>
<dbReference type="Proteomes" id="UP000002280">
    <property type="component" value="Chromosome 2"/>
</dbReference>
<organism evidence="2 3">
    <name type="scientific">Monodelphis domestica</name>
    <name type="common">Gray short-tailed opossum</name>
    <dbReference type="NCBI Taxonomy" id="13616"/>
    <lineage>
        <taxon>Eukaryota</taxon>
        <taxon>Metazoa</taxon>
        <taxon>Chordata</taxon>
        <taxon>Craniata</taxon>
        <taxon>Vertebrata</taxon>
        <taxon>Euteleostomi</taxon>
        <taxon>Mammalia</taxon>
        <taxon>Metatheria</taxon>
        <taxon>Didelphimorphia</taxon>
        <taxon>Didelphidae</taxon>
        <taxon>Monodelphis</taxon>
    </lineage>
</organism>
<dbReference type="AlphaFoldDB" id="F7BSZ4"/>
<reference evidence="2" key="3">
    <citation type="submission" date="2025-09" db="UniProtKB">
        <authorList>
            <consortium name="Ensembl"/>
        </authorList>
    </citation>
    <scope>IDENTIFICATION</scope>
</reference>
<evidence type="ECO:0000313" key="3">
    <source>
        <dbReference type="Proteomes" id="UP000002280"/>
    </source>
</evidence>
<accession>F7BSZ4</accession>
<keyword evidence="1" id="KW-0175">Coiled coil</keyword>
<reference evidence="2 3" key="1">
    <citation type="journal article" date="2007" name="Nature">
        <title>Genome of the marsupial Monodelphis domestica reveals innovation in non-coding sequences.</title>
        <authorList>
            <person name="Mikkelsen T.S."/>
            <person name="Wakefield M.J."/>
            <person name="Aken B."/>
            <person name="Amemiya C.T."/>
            <person name="Chang J.L."/>
            <person name="Duke S."/>
            <person name="Garber M."/>
            <person name="Gentles A.J."/>
            <person name="Goodstadt L."/>
            <person name="Heger A."/>
            <person name="Jurka J."/>
            <person name="Kamal M."/>
            <person name="Mauceli E."/>
            <person name="Searle S.M."/>
            <person name="Sharpe T."/>
            <person name="Baker M.L."/>
            <person name="Batzer M.A."/>
            <person name="Benos P.V."/>
            <person name="Belov K."/>
            <person name="Clamp M."/>
            <person name="Cook A."/>
            <person name="Cuff J."/>
            <person name="Das R."/>
            <person name="Davidow L."/>
            <person name="Deakin J.E."/>
            <person name="Fazzari M.J."/>
            <person name="Glass J.L."/>
            <person name="Grabherr M."/>
            <person name="Greally J.M."/>
            <person name="Gu W."/>
            <person name="Hore T.A."/>
            <person name="Huttley G.A."/>
            <person name="Kleber M."/>
            <person name="Jirtle R.L."/>
            <person name="Koina E."/>
            <person name="Lee J.T."/>
            <person name="Mahony S."/>
            <person name="Marra M.A."/>
            <person name="Miller R.D."/>
            <person name="Nicholls R.D."/>
            <person name="Oda M."/>
            <person name="Papenfuss A.T."/>
            <person name="Parra Z.E."/>
            <person name="Pollock D.D."/>
            <person name="Ray D.A."/>
            <person name="Schein J.E."/>
            <person name="Speed T.P."/>
            <person name="Thompson K."/>
            <person name="VandeBerg J.L."/>
            <person name="Wade C.M."/>
            <person name="Walker J.A."/>
            <person name="Waters P.D."/>
            <person name="Webber C."/>
            <person name="Weidman J.R."/>
            <person name="Xie X."/>
            <person name="Zody M.C."/>
            <person name="Baldwin J."/>
            <person name="Abdouelleil A."/>
            <person name="Abdulkadir J."/>
            <person name="Abebe A."/>
            <person name="Abera B."/>
            <person name="Abreu J."/>
            <person name="Acer S.C."/>
            <person name="Aftuck L."/>
            <person name="Alexander A."/>
            <person name="An P."/>
            <person name="Anderson E."/>
            <person name="Anderson S."/>
            <person name="Arachi H."/>
            <person name="Azer M."/>
            <person name="Bachantsang P."/>
            <person name="Barry A."/>
            <person name="Bayul T."/>
            <person name="Berlin A."/>
            <person name="Bessette D."/>
            <person name="Bloom T."/>
            <person name="Bloom T."/>
            <person name="Boguslavskiy L."/>
            <person name="Bonnet C."/>
            <person name="Boukhgalter B."/>
            <person name="Bourzgui I."/>
            <person name="Brown A."/>
            <person name="Cahill P."/>
            <person name="Channer S."/>
            <person name="Cheshatsang Y."/>
            <person name="Chuda L."/>
            <person name="Citroen M."/>
            <person name="Collymore A."/>
            <person name="Cooke P."/>
            <person name="Costello M."/>
            <person name="D'Aco K."/>
            <person name="Daza R."/>
            <person name="De Haan G."/>
            <person name="DeGray S."/>
            <person name="DeMaso C."/>
            <person name="Dhargay N."/>
            <person name="Dooley K."/>
            <person name="Dooley E."/>
            <person name="Doricent M."/>
            <person name="Dorje P."/>
            <person name="Dorjee K."/>
            <person name="Dupes A."/>
            <person name="Elong R."/>
            <person name="Falk J."/>
            <person name="Farina A."/>
            <person name="Faro S."/>
            <person name="Ferguson D."/>
            <person name="Fisher S."/>
            <person name="Foley C.D."/>
            <person name="Franke A."/>
            <person name="Friedrich D."/>
            <person name="Gadbois L."/>
            <person name="Gearin G."/>
            <person name="Gearin C.R."/>
            <person name="Giannoukos G."/>
            <person name="Goode T."/>
            <person name="Graham J."/>
            <person name="Grandbois E."/>
            <person name="Grewal S."/>
            <person name="Gyaltsen K."/>
            <person name="Hafez N."/>
            <person name="Hagos B."/>
            <person name="Hall J."/>
            <person name="Henson C."/>
            <person name="Hollinger A."/>
            <person name="Honan T."/>
            <person name="Huard M.D."/>
            <person name="Hughes L."/>
            <person name="Hurhula B."/>
            <person name="Husby M.E."/>
            <person name="Kamat A."/>
            <person name="Kanga B."/>
            <person name="Kashin S."/>
            <person name="Khazanovich D."/>
            <person name="Kisner P."/>
            <person name="Lance K."/>
            <person name="Lara M."/>
            <person name="Lee W."/>
            <person name="Lennon N."/>
            <person name="Letendre F."/>
            <person name="LeVine R."/>
            <person name="Lipovsky A."/>
            <person name="Liu X."/>
            <person name="Liu J."/>
            <person name="Liu S."/>
            <person name="Lokyitsang T."/>
            <person name="Lokyitsang Y."/>
            <person name="Lubonja R."/>
            <person name="Lui A."/>
            <person name="MacDonald P."/>
            <person name="Magnisalis V."/>
            <person name="Maru K."/>
            <person name="Matthews C."/>
            <person name="McCusker W."/>
            <person name="McDonough S."/>
            <person name="Mehta T."/>
            <person name="Meldrim J."/>
            <person name="Meneus L."/>
            <person name="Mihai O."/>
            <person name="Mihalev A."/>
            <person name="Mihova T."/>
            <person name="Mittelman R."/>
            <person name="Mlenga V."/>
            <person name="Montmayeur A."/>
            <person name="Mulrain L."/>
            <person name="Navidi A."/>
            <person name="Naylor J."/>
            <person name="Negash T."/>
            <person name="Nguyen T."/>
            <person name="Nguyen N."/>
            <person name="Nicol R."/>
            <person name="Norbu C."/>
            <person name="Norbu N."/>
            <person name="Novod N."/>
            <person name="O'Neill B."/>
            <person name="Osman S."/>
            <person name="Markiewicz E."/>
            <person name="Oyono O.L."/>
            <person name="Patti C."/>
            <person name="Phunkhang P."/>
            <person name="Pierre F."/>
            <person name="Priest M."/>
            <person name="Raghuraman S."/>
            <person name="Rege F."/>
            <person name="Reyes R."/>
            <person name="Rise C."/>
            <person name="Rogov P."/>
            <person name="Ross K."/>
            <person name="Ryan E."/>
            <person name="Settipalli S."/>
            <person name="Shea T."/>
            <person name="Sherpa N."/>
            <person name="Shi L."/>
            <person name="Shih D."/>
            <person name="Sparrow T."/>
            <person name="Spaulding J."/>
            <person name="Stalker J."/>
            <person name="Stange-Thomann N."/>
            <person name="Stavropoulos S."/>
            <person name="Stone C."/>
            <person name="Strader C."/>
            <person name="Tesfaye S."/>
            <person name="Thomson T."/>
            <person name="Thoulutsang Y."/>
            <person name="Thoulutsang D."/>
            <person name="Topham K."/>
            <person name="Topping I."/>
            <person name="Tsamla T."/>
            <person name="Vassiliev H."/>
            <person name="Vo A."/>
            <person name="Wangchuk T."/>
            <person name="Wangdi T."/>
            <person name="Weiand M."/>
            <person name="Wilkinson J."/>
            <person name="Wilson A."/>
            <person name="Yadav S."/>
            <person name="Young G."/>
            <person name="Yu Q."/>
            <person name="Zembek L."/>
            <person name="Zhong D."/>
            <person name="Zimmer A."/>
            <person name="Zwirko Z."/>
            <person name="Jaffe D.B."/>
            <person name="Alvarez P."/>
            <person name="Brockman W."/>
            <person name="Butler J."/>
            <person name="Chin C."/>
            <person name="Gnerre S."/>
            <person name="MacCallum I."/>
            <person name="Graves J.A."/>
            <person name="Ponting C.P."/>
            <person name="Breen M."/>
            <person name="Samollow P.B."/>
            <person name="Lander E.S."/>
            <person name="Lindblad-Toh K."/>
        </authorList>
    </citation>
    <scope>NUCLEOTIDE SEQUENCE [LARGE SCALE GENOMIC DNA]</scope>
</reference>
<protein>
    <recommendedName>
        <fullName evidence="4">Axonemal dynein light chain domain containing 1</fullName>
    </recommendedName>
</protein>
<dbReference type="GeneTree" id="ENSGT00390000005554"/>
<sequence length="627" mass="73338">SVQKEIPCDFIPEEIILSLTSTAYAGSCPEHLLPKKGKSTKDLKPIVRSTNNVWHHPVRRNKFQHLTDFPIFFKGAGRDISFLYDIKAEKIERSWLPKISDLLKQTPTPYKGLTPLTDTLIPEEFHVVSSTGVEGLQFYDDKYTTLLTDSQNRLLLFPSMKPNKRVEVAQLKSVMDAMLEKAGVDDDISVHSTKMHKLLEKLKTEQNIYNTVFHEIIRQISVDCADRGELLSNIRQRYVKLLDQIARQMIDFYKDMVAQRIMDKRIIEELFNFKNVVEELSRELFLVREYDIKLKKKSEKIHEELMLALCNAEKNARIVEEYHDLYSSQRARMESDIKQLTTERDIWCAATYELALKVIEKNNLILAKKLYLNEKAWNNYVTHFIVMLASQDSIDLAQMQKATQQWRSIFRHFKFEMEHHEENVRQRIDTVKRSLQKMQNFLEKNNFGGDKLVEKVETLKIAFRLQTSWTELGKAIIHRHRNIDGETPAEQGLMEEISRNGKRLCREYEARVNGAENGNYMIKIISLFQINLFNLIQQWILTLSTGTDKDNIELHKQLNEIHITMIKWLVDLIIIMVPDHVSEHTIPKTEMDITEDELVHNKGIATLELEGIMLAKTLSRFSIYIFR</sequence>
<dbReference type="Ensembl" id="ENSMODT00000007760.4">
    <property type="protein sequence ID" value="ENSMODP00000007607.4"/>
    <property type="gene ID" value="ENSMODG00000006139.4"/>
</dbReference>
<reference evidence="2" key="2">
    <citation type="submission" date="2025-08" db="UniProtKB">
        <authorList>
            <consortium name="Ensembl"/>
        </authorList>
    </citation>
    <scope>IDENTIFICATION</scope>
</reference>
<dbReference type="Bgee" id="ENSMODG00000006139">
    <property type="expression patterns" value="Expressed in spermatocyte and 7 other cell types or tissues"/>
</dbReference>
<dbReference type="InParanoid" id="F7BSZ4"/>
<name>F7BSZ4_MONDO</name>
<dbReference type="Pfam" id="PF10211">
    <property type="entry name" value="Ax_dynein_light"/>
    <property type="match status" value="1"/>
</dbReference>
<evidence type="ECO:0008006" key="4">
    <source>
        <dbReference type="Google" id="ProtNLM"/>
    </source>
</evidence>
<dbReference type="PANTHER" id="PTHR23052:SF1">
    <property type="entry name" value="AXONEMAL DYNEIN LIGHT CHAIN DOMAIN-CONTAINING PROTEIN 1"/>
    <property type="match status" value="1"/>
</dbReference>
<dbReference type="HOGENOM" id="CLU_006021_1_0_1"/>
<dbReference type="InterPro" id="IPR019347">
    <property type="entry name" value="Axonemal_dynein_light_chain"/>
</dbReference>
<dbReference type="OMA" id="NEIHITM"/>
<dbReference type="PANTHER" id="PTHR23052">
    <property type="entry name" value="AXONEMAL DYNEIN LIGHT CHAIN DOMAIN-CONTAINING PROTEIN 1"/>
    <property type="match status" value="1"/>
</dbReference>
<dbReference type="eggNOG" id="ENOG502QSV4">
    <property type="taxonomic scope" value="Eukaryota"/>
</dbReference>